<evidence type="ECO:0008006" key="3">
    <source>
        <dbReference type="Google" id="ProtNLM"/>
    </source>
</evidence>
<protein>
    <recommendedName>
        <fullName evidence="3">Winged helix-turn-helix domain-containing protein</fullName>
    </recommendedName>
</protein>
<evidence type="ECO:0000313" key="2">
    <source>
        <dbReference type="Proteomes" id="UP000218327"/>
    </source>
</evidence>
<dbReference type="PANTHER" id="PTHR30528">
    <property type="entry name" value="CYTOPLASMIC PROTEIN"/>
    <property type="match status" value="1"/>
</dbReference>
<comment type="caution">
    <text evidence="1">The sequence shown here is derived from an EMBL/GenBank/DDBJ whole genome shotgun (WGS) entry which is preliminary data.</text>
</comment>
<dbReference type="AlphaFoldDB" id="A0A2A5BBX4"/>
<accession>A0A2A5BBX4</accession>
<dbReference type="Proteomes" id="UP000218327">
    <property type="component" value="Unassembled WGS sequence"/>
</dbReference>
<organism evidence="1 2">
    <name type="scientific">SAR86 cluster bacterium</name>
    <dbReference type="NCBI Taxonomy" id="2030880"/>
    <lineage>
        <taxon>Bacteria</taxon>
        <taxon>Pseudomonadati</taxon>
        <taxon>Pseudomonadota</taxon>
        <taxon>Gammaproteobacteria</taxon>
        <taxon>SAR86 cluster</taxon>
    </lineage>
</organism>
<sequence>MTISLSRSDARKLILNSQRLHSRRCFGKGVDASLQAIEHLGYVQIDTLSVVARAHLHTLWNRVESFVPEHIDLLQQERRVFEHWSHALAILPMKDYRYSLPMMNRIASGETHWYPKNSKETRKVLKRITEEGPLQAKDFDDKSHSKGMWARAPSKLALEQLFMEGKLMISGRVNFHKVYDLRERVLPADVDTREPTEEELCRHLITGFLRAHGVAKLKEMSYLRKGLSPTMLKIAKEMEEDGLIVNVEIAGDDYFCQGNVDEQLRDIRPNNKLRILSPFDNAVIQRKRVKQIFDFDYQIECYVPKTKRKYGYFCLPILRNNKLLGRLDAKASRKEKVFHILQLHIEKPIRNLDGFYAALLSEIKRFAAFDNCNKIQLHNITGTKIRPKWG</sequence>
<gene>
    <name evidence="1" type="ORF">COA96_00295</name>
</gene>
<evidence type="ECO:0000313" key="1">
    <source>
        <dbReference type="EMBL" id="PCJ28658.1"/>
    </source>
</evidence>
<dbReference type="Pfam" id="PF06224">
    <property type="entry name" value="AlkZ-like"/>
    <property type="match status" value="1"/>
</dbReference>
<dbReference type="EMBL" id="NVVJ01000001">
    <property type="protein sequence ID" value="PCJ28658.1"/>
    <property type="molecule type" value="Genomic_DNA"/>
</dbReference>
<name>A0A2A5BBX4_9GAMM</name>
<proteinExistence type="predicted"/>
<dbReference type="PANTHER" id="PTHR30528:SF0">
    <property type="entry name" value="CYTOPLASMIC PROTEIN"/>
    <property type="match status" value="1"/>
</dbReference>
<reference evidence="2" key="1">
    <citation type="submission" date="2017-08" db="EMBL/GenBank/DDBJ databases">
        <title>A dynamic microbial community with high functional redundancy inhabits the cold, oxic subseafloor aquifer.</title>
        <authorList>
            <person name="Tully B.J."/>
            <person name="Wheat C.G."/>
            <person name="Glazer B.T."/>
            <person name="Huber J.A."/>
        </authorList>
    </citation>
    <scope>NUCLEOTIDE SEQUENCE [LARGE SCALE GENOMIC DNA]</scope>
</reference>
<dbReference type="InterPro" id="IPR009351">
    <property type="entry name" value="AlkZ-like"/>
</dbReference>